<dbReference type="PANTHER" id="PTHR21716:SF69">
    <property type="entry name" value="TRANSPORT PROTEIN YUBA-RELATED"/>
    <property type="match status" value="1"/>
</dbReference>
<evidence type="ECO:0000256" key="4">
    <source>
        <dbReference type="ARBA" id="ARBA00022989"/>
    </source>
</evidence>
<feature type="transmembrane region" description="Helical" evidence="6">
    <location>
        <begin position="223"/>
        <end position="240"/>
    </location>
</feature>
<evidence type="ECO:0000256" key="1">
    <source>
        <dbReference type="ARBA" id="ARBA00004141"/>
    </source>
</evidence>
<name>A0ABW5WXX5_9STAP</name>
<comment type="caution">
    <text evidence="7">The sequence shown here is derived from an EMBL/GenBank/DDBJ whole genome shotgun (WGS) entry which is preliminary data.</text>
</comment>
<proteinExistence type="inferred from homology"/>
<evidence type="ECO:0000313" key="7">
    <source>
        <dbReference type="EMBL" id="MFD2830068.1"/>
    </source>
</evidence>
<evidence type="ECO:0000256" key="6">
    <source>
        <dbReference type="SAM" id="Phobius"/>
    </source>
</evidence>
<feature type="transmembrane region" description="Helical" evidence="6">
    <location>
        <begin position="246"/>
        <end position="267"/>
    </location>
</feature>
<feature type="transmembrane region" description="Helical" evidence="6">
    <location>
        <begin position="75"/>
        <end position="95"/>
    </location>
</feature>
<feature type="transmembrane region" description="Helical" evidence="6">
    <location>
        <begin position="36"/>
        <end position="54"/>
    </location>
</feature>
<dbReference type="RefSeq" id="WP_377772646.1">
    <property type="nucleotide sequence ID" value="NZ_JBHUOQ010000001.1"/>
</dbReference>
<keyword evidence="5 6" id="KW-0472">Membrane</keyword>
<evidence type="ECO:0000256" key="2">
    <source>
        <dbReference type="ARBA" id="ARBA00009773"/>
    </source>
</evidence>
<evidence type="ECO:0000313" key="8">
    <source>
        <dbReference type="Proteomes" id="UP001597519"/>
    </source>
</evidence>
<keyword evidence="4 6" id="KW-1133">Transmembrane helix</keyword>
<feature type="transmembrane region" description="Helical" evidence="6">
    <location>
        <begin position="279"/>
        <end position="295"/>
    </location>
</feature>
<dbReference type="Proteomes" id="UP001597519">
    <property type="component" value="Unassembled WGS sequence"/>
</dbReference>
<feature type="transmembrane region" description="Helical" evidence="6">
    <location>
        <begin position="315"/>
        <end position="342"/>
    </location>
</feature>
<comment type="similarity">
    <text evidence="2">Belongs to the autoinducer-2 exporter (AI-2E) (TC 2.A.86) family.</text>
</comment>
<reference evidence="8" key="1">
    <citation type="journal article" date="2019" name="Int. J. Syst. Evol. Microbiol.">
        <title>The Global Catalogue of Microorganisms (GCM) 10K type strain sequencing project: providing services to taxonomists for standard genome sequencing and annotation.</title>
        <authorList>
            <consortium name="The Broad Institute Genomics Platform"/>
            <consortium name="The Broad Institute Genome Sequencing Center for Infectious Disease"/>
            <person name="Wu L."/>
            <person name="Ma J."/>
        </authorList>
    </citation>
    <scope>NUCLEOTIDE SEQUENCE [LARGE SCALE GENOMIC DNA]</scope>
    <source>
        <strain evidence="8">KCTC 33575</strain>
    </source>
</reference>
<dbReference type="PANTHER" id="PTHR21716">
    <property type="entry name" value="TRANSMEMBRANE PROTEIN"/>
    <property type="match status" value="1"/>
</dbReference>
<accession>A0ABW5WXX5</accession>
<keyword evidence="8" id="KW-1185">Reference proteome</keyword>
<comment type="subcellular location">
    <subcellularLocation>
        <location evidence="1">Membrane</location>
        <topology evidence="1">Multi-pass membrane protein</topology>
    </subcellularLocation>
</comment>
<organism evidence="7 8">
    <name type="scientific">Corticicoccus populi</name>
    <dbReference type="NCBI Taxonomy" id="1812821"/>
    <lineage>
        <taxon>Bacteria</taxon>
        <taxon>Bacillati</taxon>
        <taxon>Bacillota</taxon>
        <taxon>Bacilli</taxon>
        <taxon>Bacillales</taxon>
        <taxon>Staphylococcaceae</taxon>
        <taxon>Corticicoccus</taxon>
    </lineage>
</organism>
<dbReference type="Pfam" id="PF01594">
    <property type="entry name" value="AI-2E_transport"/>
    <property type="match status" value="1"/>
</dbReference>
<dbReference type="InterPro" id="IPR002549">
    <property type="entry name" value="AI-2E-like"/>
</dbReference>
<feature type="transmembrane region" description="Helical" evidence="6">
    <location>
        <begin position="7"/>
        <end position="30"/>
    </location>
</feature>
<evidence type="ECO:0000256" key="3">
    <source>
        <dbReference type="ARBA" id="ARBA00022692"/>
    </source>
</evidence>
<evidence type="ECO:0000256" key="5">
    <source>
        <dbReference type="ARBA" id="ARBA00023136"/>
    </source>
</evidence>
<protein>
    <submittedName>
        <fullName evidence="7">AI-2E family transporter</fullName>
    </submittedName>
</protein>
<feature type="transmembrane region" description="Helical" evidence="6">
    <location>
        <begin position="157"/>
        <end position="180"/>
    </location>
</feature>
<gene>
    <name evidence="7" type="ORF">ACFSX4_06255</name>
</gene>
<keyword evidence="3 6" id="KW-0812">Transmembrane</keyword>
<dbReference type="EMBL" id="JBHUOQ010000001">
    <property type="protein sequence ID" value="MFD2830068.1"/>
    <property type="molecule type" value="Genomic_DNA"/>
</dbReference>
<sequence length="369" mass="41361">MTNKVWFQSLVAIIMTLLIIMLVIQVQVIFQPVATIITTVFVPVLIGGLLYYVTQPIQAFLEKRKAPRAVSILSVFLIILIVITLFIMILVPMITEQIQTLINRLPMLQRELLDLYQTLMTQRERVQNMPFDIDIAGMGQDMIDRSGEILSNLIGNAFSIVSGTVSVILMIVLIPFFYFFMLKDHEKFIPNAVAPFSGTLKQFLTELLYDVDRTLRSFIQGQLMVSSILGVILFIGYSLIGLEYALLLGLLALFLNIIPFVGPWMAFTPAAILALIQDPIMFIWVALITLVAQQIESNLITPNIMGQSLKLHPLTVIVVVLAAGNIAGFVGMLIAIPTYAVVKTIIQNIWRYRQNLKKAMITEVRSSDS</sequence>